<protein>
    <submittedName>
        <fullName evidence="2">Uncharacterized protein</fullName>
    </submittedName>
</protein>
<dbReference type="RefSeq" id="WP_377419102.1">
    <property type="nucleotide sequence ID" value="NZ_JBHSPR010000007.1"/>
</dbReference>
<name>A0ABW1K2U3_9ACTN</name>
<evidence type="ECO:0000256" key="1">
    <source>
        <dbReference type="SAM" id="Phobius"/>
    </source>
</evidence>
<feature type="transmembrane region" description="Helical" evidence="1">
    <location>
        <begin position="225"/>
        <end position="244"/>
    </location>
</feature>
<dbReference type="EMBL" id="JBHSPR010000007">
    <property type="protein sequence ID" value="MFC6016071.1"/>
    <property type="molecule type" value="Genomic_DNA"/>
</dbReference>
<evidence type="ECO:0000313" key="2">
    <source>
        <dbReference type="EMBL" id="MFC6016071.1"/>
    </source>
</evidence>
<proteinExistence type="predicted"/>
<reference evidence="3" key="1">
    <citation type="journal article" date="2019" name="Int. J. Syst. Evol. Microbiol.">
        <title>The Global Catalogue of Microorganisms (GCM) 10K type strain sequencing project: providing services to taxonomists for standard genome sequencing and annotation.</title>
        <authorList>
            <consortium name="The Broad Institute Genomics Platform"/>
            <consortium name="The Broad Institute Genome Sequencing Center for Infectious Disease"/>
            <person name="Wu L."/>
            <person name="Ma J."/>
        </authorList>
    </citation>
    <scope>NUCLEOTIDE SEQUENCE [LARGE SCALE GENOMIC DNA]</scope>
    <source>
        <strain evidence="3">ZS-35-S2</strain>
    </source>
</reference>
<gene>
    <name evidence="2" type="ORF">ACFP2T_07680</name>
</gene>
<keyword evidence="1" id="KW-0812">Transmembrane</keyword>
<sequence length="353" mass="36644">MDVEIILPQTPVALVPGTETRVRVELRNLSAAPVSVRLTVLASRAGAWARIDEPTVVLAPGDTSTVDIGLRPPAEVPPAATVLPFTVQADDLRAGVPAGRATGLVTVTAPRRLDATLSREADRRGGVPYVLSLVNQADTALSLRLDARLFPAGRVQVEPGVLSIPGGQGATARLQVRPRTALVGSPTRYVLSVTCHDADAEDRVPALATVEQDDSAAPRLGRRPAAVLVTVLLVLVAGAAVLLGGRIDLPGRGSEQAVATAAPATPVTRPYALVDVFPQQDGEGGRTAAEAALTRLTAAGMPVRLVDSTTSDVVADGQGGLWVLLQDGLDTVDATRAYCDRYRAVAPKCDVVS</sequence>
<organism evidence="2 3">
    <name type="scientific">Plantactinospora solaniradicis</name>
    <dbReference type="NCBI Taxonomy" id="1723736"/>
    <lineage>
        <taxon>Bacteria</taxon>
        <taxon>Bacillati</taxon>
        <taxon>Actinomycetota</taxon>
        <taxon>Actinomycetes</taxon>
        <taxon>Micromonosporales</taxon>
        <taxon>Micromonosporaceae</taxon>
        <taxon>Plantactinospora</taxon>
    </lineage>
</organism>
<keyword evidence="1" id="KW-0472">Membrane</keyword>
<evidence type="ECO:0000313" key="3">
    <source>
        <dbReference type="Proteomes" id="UP001596203"/>
    </source>
</evidence>
<comment type="caution">
    <text evidence="2">The sequence shown here is derived from an EMBL/GenBank/DDBJ whole genome shotgun (WGS) entry which is preliminary data.</text>
</comment>
<accession>A0ABW1K2U3</accession>
<keyword evidence="3" id="KW-1185">Reference proteome</keyword>
<dbReference type="Proteomes" id="UP001596203">
    <property type="component" value="Unassembled WGS sequence"/>
</dbReference>
<keyword evidence="1" id="KW-1133">Transmembrane helix</keyword>